<organism evidence="2 3">
    <name type="scientific">Streptomyces fructofermentans</name>
    <dbReference type="NCBI Taxonomy" id="152141"/>
    <lineage>
        <taxon>Bacteria</taxon>
        <taxon>Bacillati</taxon>
        <taxon>Actinomycetota</taxon>
        <taxon>Actinomycetes</taxon>
        <taxon>Kitasatosporales</taxon>
        <taxon>Streptomycetaceae</taxon>
        <taxon>Streptomyces</taxon>
    </lineage>
</organism>
<dbReference type="AlphaFoldDB" id="A0A918NTG3"/>
<reference evidence="2" key="1">
    <citation type="journal article" date="2014" name="Int. J. Syst. Evol. Microbiol.">
        <title>Complete genome sequence of Corynebacterium casei LMG S-19264T (=DSM 44701T), isolated from a smear-ripened cheese.</title>
        <authorList>
            <consortium name="US DOE Joint Genome Institute (JGI-PGF)"/>
            <person name="Walter F."/>
            <person name="Albersmeier A."/>
            <person name="Kalinowski J."/>
            <person name="Ruckert C."/>
        </authorList>
    </citation>
    <scope>NUCLEOTIDE SEQUENCE</scope>
    <source>
        <strain evidence="2">JCM 4956</strain>
    </source>
</reference>
<sequence length="131" mass="13331">MDPVSVGLLVAVAGGAGGEIGRQAWSGLTTLVRRPVPALPDGSPASTGEGEMTALGADPSNADRAHALSTALAVRAALDADFRTHLQQWAAAAEKATEGGSVHNVINNSTIHGSAWQGRDFTRSESSDTKG</sequence>
<dbReference type="Proteomes" id="UP000645555">
    <property type="component" value="Unassembled WGS sequence"/>
</dbReference>
<evidence type="ECO:0000313" key="3">
    <source>
        <dbReference type="Proteomes" id="UP000645555"/>
    </source>
</evidence>
<protein>
    <submittedName>
        <fullName evidence="2">Uncharacterized protein</fullName>
    </submittedName>
</protein>
<evidence type="ECO:0000313" key="2">
    <source>
        <dbReference type="EMBL" id="GGX94838.1"/>
    </source>
</evidence>
<evidence type="ECO:0000256" key="1">
    <source>
        <dbReference type="SAM" id="MobiDB-lite"/>
    </source>
</evidence>
<dbReference type="EMBL" id="BMWD01000042">
    <property type="protein sequence ID" value="GGX94838.1"/>
    <property type="molecule type" value="Genomic_DNA"/>
</dbReference>
<feature type="region of interest" description="Disordered" evidence="1">
    <location>
        <begin position="34"/>
        <end position="61"/>
    </location>
</feature>
<gene>
    <name evidence="2" type="ORF">GCM10010515_71910</name>
</gene>
<name>A0A918NTG3_9ACTN</name>
<accession>A0A918NTG3</accession>
<dbReference type="RefSeq" id="WP_190039838.1">
    <property type="nucleotide sequence ID" value="NZ_BMWD01000042.1"/>
</dbReference>
<comment type="caution">
    <text evidence="2">The sequence shown here is derived from an EMBL/GenBank/DDBJ whole genome shotgun (WGS) entry which is preliminary data.</text>
</comment>
<proteinExistence type="predicted"/>
<keyword evidence="3" id="KW-1185">Reference proteome</keyword>
<reference evidence="2" key="2">
    <citation type="submission" date="2020-09" db="EMBL/GenBank/DDBJ databases">
        <authorList>
            <person name="Sun Q."/>
            <person name="Ohkuma M."/>
        </authorList>
    </citation>
    <scope>NUCLEOTIDE SEQUENCE</scope>
    <source>
        <strain evidence="2">JCM 4956</strain>
    </source>
</reference>